<evidence type="ECO:0000256" key="1">
    <source>
        <dbReference type="SAM" id="MobiDB-lite"/>
    </source>
</evidence>
<evidence type="ECO:0000313" key="4">
    <source>
        <dbReference type="Proteomes" id="UP000292702"/>
    </source>
</evidence>
<name>A0A4V6N737_9APHY</name>
<dbReference type="Pfam" id="PF00651">
    <property type="entry name" value="BTB"/>
    <property type="match status" value="1"/>
</dbReference>
<dbReference type="InterPro" id="IPR000210">
    <property type="entry name" value="BTB/POZ_dom"/>
</dbReference>
<protein>
    <recommendedName>
        <fullName evidence="2">BTB domain-containing protein</fullName>
    </recommendedName>
</protein>
<dbReference type="PROSITE" id="PS50097">
    <property type="entry name" value="BTB"/>
    <property type="match status" value="1"/>
</dbReference>
<accession>A0A4V6N737</accession>
<dbReference type="OrthoDB" id="3036049at2759"/>
<gene>
    <name evidence="3" type="ORF">EIP91_004960</name>
</gene>
<evidence type="ECO:0000313" key="3">
    <source>
        <dbReference type="EMBL" id="TCD63777.1"/>
    </source>
</evidence>
<sequence length="323" mass="36792">MPKRQRTSESEPDERESSTGSGSLENYSRHPELWFDDGNVILAVKGTLFRVYRGILSAESPVFRDMFSTGQPGEGEMMDGCPVVHLQDALEDVVKFLQLLFKGVQTITVPQGEKNWPLTRALLRMGDKYQVDSLLEEGTSRLEAYFPDDTDDWNALYDGGQFNDDPHVIEMTNIARAMKLDEEIIHRALYRCTQLPTATLLAGCPTDDGTAERLSQDDLVQCIDKREPLHDYVQQLRREEVWNPRCTRCVRRPGFSALGVAYISTEGHDPLAEKDWFNSPEVAKAISIKFAKDGMCEDCKHNGAVIYKEHRQLVLSQLYQFFY</sequence>
<reference evidence="3 4" key="1">
    <citation type="submission" date="2018-11" db="EMBL/GenBank/DDBJ databases">
        <title>Genome assembly of Steccherinum ochraceum LE-BIN_3174, the white-rot fungus of the Steccherinaceae family (The Residual Polyporoid clade, Polyporales, Basidiomycota).</title>
        <authorList>
            <person name="Fedorova T.V."/>
            <person name="Glazunova O.A."/>
            <person name="Landesman E.O."/>
            <person name="Moiseenko K.V."/>
            <person name="Psurtseva N.V."/>
            <person name="Savinova O.S."/>
            <person name="Shakhova N.V."/>
            <person name="Tyazhelova T.V."/>
            <person name="Vasina D.V."/>
        </authorList>
    </citation>
    <scope>NUCLEOTIDE SEQUENCE [LARGE SCALE GENOMIC DNA]</scope>
    <source>
        <strain evidence="3 4">LE-BIN_3174</strain>
    </source>
</reference>
<dbReference type="CDD" id="cd18186">
    <property type="entry name" value="BTB_POZ_ZBTB_KLHL-like"/>
    <property type="match status" value="1"/>
</dbReference>
<keyword evidence="4" id="KW-1185">Reference proteome</keyword>
<dbReference type="Gene3D" id="3.30.710.10">
    <property type="entry name" value="Potassium Channel Kv1.1, Chain A"/>
    <property type="match status" value="1"/>
</dbReference>
<dbReference type="SUPFAM" id="SSF54695">
    <property type="entry name" value="POZ domain"/>
    <property type="match status" value="1"/>
</dbReference>
<feature type="region of interest" description="Disordered" evidence="1">
    <location>
        <begin position="1"/>
        <end position="25"/>
    </location>
</feature>
<proteinExistence type="predicted"/>
<dbReference type="AlphaFoldDB" id="A0A4V6N737"/>
<comment type="caution">
    <text evidence="3">The sequence shown here is derived from an EMBL/GenBank/DDBJ whole genome shotgun (WGS) entry which is preliminary data.</text>
</comment>
<dbReference type="Proteomes" id="UP000292702">
    <property type="component" value="Unassembled WGS sequence"/>
</dbReference>
<dbReference type="InterPro" id="IPR011333">
    <property type="entry name" value="SKP1/BTB/POZ_sf"/>
</dbReference>
<feature type="domain" description="BTB" evidence="2">
    <location>
        <begin position="38"/>
        <end position="109"/>
    </location>
</feature>
<dbReference type="EMBL" id="RWJN01000276">
    <property type="protein sequence ID" value="TCD63777.1"/>
    <property type="molecule type" value="Genomic_DNA"/>
</dbReference>
<dbReference type="SMART" id="SM00225">
    <property type="entry name" value="BTB"/>
    <property type="match status" value="1"/>
</dbReference>
<evidence type="ECO:0000259" key="2">
    <source>
        <dbReference type="PROSITE" id="PS50097"/>
    </source>
</evidence>
<organism evidence="3 4">
    <name type="scientific">Steccherinum ochraceum</name>
    <dbReference type="NCBI Taxonomy" id="92696"/>
    <lineage>
        <taxon>Eukaryota</taxon>
        <taxon>Fungi</taxon>
        <taxon>Dikarya</taxon>
        <taxon>Basidiomycota</taxon>
        <taxon>Agaricomycotina</taxon>
        <taxon>Agaricomycetes</taxon>
        <taxon>Polyporales</taxon>
        <taxon>Steccherinaceae</taxon>
        <taxon>Steccherinum</taxon>
    </lineage>
</organism>